<name>A0AA38YXK2_VITRO</name>
<dbReference type="InterPro" id="IPR023393">
    <property type="entry name" value="START-like_dom_sf"/>
</dbReference>
<sequence length="120" mass="13622">MIIQKDLYHMVEKIELIEGDGGVGIVLELTFKFTFINDEKYIKEVEAIEGGFLNLGFNQLQVYFEIIEKGEDSCIIKLKIEYNANEEAISISSTIPSLQLEVIVVVAKDYLLKMKNESAN</sequence>
<dbReference type="GO" id="GO:0006952">
    <property type="term" value="P:defense response"/>
    <property type="evidence" value="ECO:0007669"/>
    <property type="project" value="InterPro"/>
</dbReference>
<evidence type="ECO:0000313" key="2">
    <source>
        <dbReference type="EMBL" id="KAJ9678440.1"/>
    </source>
</evidence>
<dbReference type="AlphaFoldDB" id="A0AA38YXK2"/>
<evidence type="ECO:0000259" key="1">
    <source>
        <dbReference type="Pfam" id="PF00407"/>
    </source>
</evidence>
<dbReference type="Pfam" id="PF00407">
    <property type="entry name" value="Bet_v_1"/>
    <property type="match status" value="1"/>
</dbReference>
<dbReference type="EMBL" id="JARBHA010000016">
    <property type="protein sequence ID" value="KAJ9678440.1"/>
    <property type="molecule type" value="Genomic_DNA"/>
</dbReference>
<keyword evidence="3" id="KW-1185">Reference proteome</keyword>
<gene>
    <name evidence="2" type="ORF">PVL29_020582</name>
</gene>
<protein>
    <recommendedName>
        <fullName evidence="1">Bet v I/Major latex protein domain-containing protein</fullName>
    </recommendedName>
</protein>
<reference evidence="2 3" key="1">
    <citation type="journal article" date="2023" name="BMC Biotechnol.">
        <title>Vitis rotundifolia cv Carlos genome sequencing.</title>
        <authorList>
            <person name="Huff M."/>
            <person name="Hulse-Kemp A."/>
            <person name="Scheffler B."/>
            <person name="Youngblood R."/>
            <person name="Simpson S."/>
            <person name="Babiker E."/>
            <person name="Staton M."/>
        </authorList>
    </citation>
    <scope>NUCLEOTIDE SEQUENCE [LARGE SCALE GENOMIC DNA]</scope>
    <source>
        <tissue evidence="2">Leaf</tissue>
    </source>
</reference>
<dbReference type="Proteomes" id="UP001168098">
    <property type="component" value="Unassembled WGS sequence"/>
</dbReference>
<proteinExistence type="predicted"/>
<feature type="domain" description="Bet v I/Major latex protein" evidence="1">
    <location>
        <begin position="4"/>
        <end position="90"/>
    </location>
</feature>
<comment type="caution">
    <text evidence="2">The sequence shown here is derived from an EMBL/GenBank/DDBJ whole genome shotgun (WGS) entry which is preliminary data.</text>
</comment>
<evidence type="ECO:0000313" key="3">
    <source>
        <dbReference type="Proteomes" id="UP001168098"/>
    </source>
</evidence>
<dbReference type="SUPFAM" id="SSF55961">
    <property type="entry name" value="Bet v1-like"/>
    <property type="match status" value="1"/>
</dbReference>
<organism evidence="2 3">
    <name type="scientific">Vitis rotundifolia</name>
    <name type="common">Muscadine grape</name>
    <dbReference type="NCBI Taxonomy" id="103349"/>
    <lineage>
        <taxon>Eukaryota</taxon>
        <taxon>Viridiplantae</taxon>
        <taxon>Streptophyta</taxon>
        <taxon>Embryophyta</taxon>
        <taxon>Tracheophyta</taxon>
        <taxon>Spermatophyta</taxon>
        <taxon>Magnoliopsida</taxon>
        <taxon>eudicotyledons</taxon>
        <taxon>Gunneridae</taxon>
        <taxon>Pentapetalae</taxon>
        <taxon>rosids</taxon>
        <taxon>Vitales</taxon>
        <taxon>Vitaceae</taxon>
        <taxon>Viteae</taxon>
        <taxon>Vitis</taxon>
    </lineage>
</organism>
<dbReference type="InterPro" id="IPR000916">
    <property type="entry name" value="Bet_v_I/MLP"/>
</dbReference>
<dbReference type="Gene3D" id="3.30.530.20">
    <property type="match status" value="1"/>
</dbReference>
<accession>A0AA38YXK2</accession>